<gene>
    <name evidence="1" type="ORF">CCAP1982_LOCUS47</name>
</gene>
<dbReference type="Proteomes" id="UP000606786">
    <property type="component" value="Unassembled WGS sequence"/>
</dbReference>
<comment type="caution">
    <text evidence="1">The sequence shown here is derived from an EMBL/GenBank/DDBJ whole genome shotgun (WGS) entry which is preliminary data.</text>
</comment>
<name>A0A811TYG3_CERCA</name>
<evidence type="ECO:0000313" key="1">
    <source>
        <dbReference type="EMBL" id="CAD6991100.1"/>
    </source>
</evidence>
<keyword evidence="2" id="KW-1185">Reference proteome</keyword>
<accession>A0A811TYG3</accession>
<dbReference type="AlphaFoldDB" id="A0A811TYG3"/>
<proteinExistence type="predicted"/>
<sequence>MATNERDKLPKRQRFARTAVERKKEKCLCMRNAVRPSTLTLSVIGANTVVIPYICMYVHNSSFILLFRPPQCHNSLYRLIFNLCKFHVCSGVDGCDLRV</sequence>
<evidence type="ECO:0000313" key="2">
    <source>
        <dbReference type="Proteomes" id="UP000606786"/>
    </source>
</evidence>
<reference evidence="1" key="1">
    <citation type="submission" date="2020-11" db="EMBL/GenBank/DDBJ databases">
        <authorList>
            <person name="Whitehead M."/>
        </authorList>
    </citation>
    <scope>NUCLEOTIDE SEQUENCE</scope>
    <source>
        <strain evidence="1">EGII</strain>
    </source>
</reference>
<dbReference type="EMBL" id="CAJHJT010000001">
    <property type="protein sequence ID" value="CAD6991100.1"/>
    <property type="molecule type" value="Genomic_DNA"/>
</dbReference>
<organism evidence="1 2">
    <name type="scientific">Ceratitis capitata</name>
    <name type="common">Mediterranean fruit fly</name>
    <name type="synonym">Tephritis capitata</name>
    <dbReference type="NCBI Taxonomy" id="7213"/>
    <lineage>
        <taxon>Eukaryota</taxon>
        <taxon>Metazoa</taxon>
        <taxon>Ecdysozoa</taxon>
        <taxon>Arthropoda</taxon>
        <taxon>Hexapoda</taxon>
        <taxon>Insecta</taxon>
        <taxon>Pterygota</taxon>
        <taxon>Neoptera</taxon>
        <taxon>Endopterygota</taxon>
        <taxon>Diptera</taxon>
        <taxon>Brachycera</taxon>
        <taxon>Muscomorpha</taxon>
        <taxon>Tephritoidea</taxon>
        <taxon>Tephritidae</taxon>
        <taxon>Ceratitis</taxon>
        <taxon>Ceratitis</taxon>
    </lineage>
</organism>
<protein>
    <submittedName>
        <fullName evidence="1">(Mediterranean fruit fly) hypothetical protein</fullName>
    </submittedName>
</protein>